<dbReference type="GO" id="GO:0006433">
    <property type="term" value="P:prolyl-tRNA aminoacylation"/>
    <property type="evidence" value="ECO:0007669"/>
    <property type="project" value="UniProtKB-UniRule"/>
</dbReference>
<dbReference type="NCBIfam" id="TIGR00408">
    <property type="entry name" value="proS_fam_I"/>
    <property type="match status" value="1"/>
</dbReference>
<evidence type="ECO:0000256" key="5">
    <source>
        <dbReference type="ARBA" id="ARBA00022917"/>
    </source>
</evidence>
<dbReference type="InterPro" id="IPR033721">
    <property type="entry name" value="ProRS_core_arch_euk"/>
</dbReference>
<dbReference type="FunFam" id="3.40.50.800:FF:000005">
    <property type="entry name" value="bifunctional glutamate/proline--tRNA ligase"/>
    <property type="match status" value="1"/>
</dbReference>
<organism evidence="10">
    <name type="scientific">Thermorudis peleae</name>
    <dbReference type="NCBI Taxonomy" id="1382356"/>
    <lineage>
        <taxon>Bacteria</taxon>
        <taxon>Pseudomonadati</taxon>
        <taxon>Thermomicrobiota</taxon>
        <taxon>Thermomicrobia</taxon>
        <taxon>Thermomicrobia incertae sedis</taxon>
        <taxon>Thermorudis</taxon>
    </lineage>
</organism>
<evidence type="ECO:0000256" key="2">
    <source>
        <dbReference type="ARBA" id="ARBA00022598"/>
    </source>
</evidence>
<reference evidence="10" key="1">
    <citation type="journal article" date="2020" name="mSystems">
        <title>Genome- and Community-Level Interaction Insights into Carbon Utilization and Element Cycling Functions of Hydrothermarchaeota in Hydrothermal Sediment.</title>
        <authorList>
            <person name="Zhou Z."/>
            <person name="Liu Y."/>
            <person name="Xu W."/>
            <person name="Pan J."/>
            <person name="Luo Z.H."/>
            <person name="Li M."/>
        </authorList>
    </citation>
    <scope>NUCLEOTIDE SEQUENCE [LARGE SCALE GENOMIC DNA]</scope>
    <source>
        <strain evidence="10">SpSt-210</strain>
    </source>
</reference>
<evidence type="ECO:0000256" key="1">
    <source>
        <dbReference type="ARBA" id="ARBA00022490"/>
    </source>
</evidence>
<dbReference type="Pfam" id="PF03129">
    <property type="entry name" value="HGTP_anticodon"/>
    <property type="match status" value="1"/>
</dbReference>
<keyword evidence="6 8" id="KW-0030">Aminoacyl-tRNA synthetase</keyword>
<dbReference type="EMBL" id="DSIY01000048">
    <property type="protein sequence ID" value="HEG90250.1"/>
    <property type="molecule type" value="Genomic_DNA"/>
</dbReference>
<dbReference type="Gene3D" id="3.30.110.30">
    <property type="entry name" value="C-terminal domain of ProRS"/>
    <property type="match status" value="1"/>
</dbReference>
<dbReference type="Gene3D" id="3.30.930.10">
    <property type="entry name" value="Bira Bifunctional Protein, Domain 2"/>
    <property type="match status" value="1"/>
</dbReference>
<dbReference type="InterPro" id="IPR002314">
    <property type="entry name" value="aa-tRNA-synt_IIb"/>
</dbReference>
<evidence type="ECO:0000256" key="3">
    <source>
        <dbReference type="ARBA" id="ARBA00022741"/>
    </source>
</evidence>
<keyword evidence="3 8" id="KW-0547">Nucleotide-binding</keyword>
<comment type="caution">
    <text evidence="10">The sequence shown here is derived from an EMBL/GenBank/DDBJ whole genome shotgun (WGS) entry which is preliminary data.</text>
</comment>
<dbReference type="FunFam" id="3.30.930.10:FF:000037">
    <property type="entry name" value="Proline--tRNA ligase"/>
    <property type="match status" value="1"/>
</dbReference>
<keyword evidence="1 8" id="KW-0963">Cytoplasm</keyword>
<dbReference type="InterPro" id="IPR045864">
    <property type="entry name" value="aa-tRNA-synth_II/BPL/LPL"/>
</dbReference>
<dbReference type="EC" id="6.1.1.15" evidence="8"/>
<comment type="catalytic activity">
    <reaction evidence="7 8">
        <text>tRNA(Pro) + L-proline + ATP = L-prolyl-tRNA(Pro) + AMP + diphosphate</text>
        <dbReference type="Rhea" id="RHEA:14305"/>
        <dbReference type="Rhea" id="RHEA-COMP:9700"/>
        <dbReference type="Rhea" id="RHEA-COMP:9702"/>
        <dbReference type="ChEBI" id="CHEBI:30616"/>
        <dbReference type="ChEBI" id="CHEBI:33019"/>
        <dbReference type="ChEBI" id="CHEBI:60039"/>
        <dbReference type="ChEBI" id="CHEBI:78442"/>
        <dbReference type="ChEBI" id="CHEBI:78532"/>
        <dbReference type="ChEBI" id="CHEBI:456215"/>
        <dbReference type="EC" id="6.1.1.15"/>
    </reaction>
</comment>
<dbReference type="PRINTS" id="PR01046">
    <property type="entry name" value="TRNASYNTHPRO"/>
</dbReference>
<dbReference type="InterPro" id="IPR004499">
    <property type="entry name" value="Pro-tRNA-ligase_IIa_arc-type"/>
</dbReference>
<dbReference type="PANTHER" id="PTHR43382">
    <property type="entry name" value="PROLYL-TRNA SYNTHETASE"/>
    <property type="match status" value="1"/>
</dbReference>
<evidence type="ECO:0000256" key="8">
    <source>
        <dbReference type="HAMAP-Rule" id="MF_01571"/>
    </source>
</evidence>
<dbReference type="GO" id="GO:0005524">
    <property type="term" value="F:ATP binding"/>
    <property type="evidence" value="ECO:0007669"/>
    <property type="project" value="UniProtKB-UniRule"/>
</dbReference>
<dbReference type="PROSITE" id="PS50862">
    <property type="entry name" value="AA_TRNA_LIGASE_II"/>
    <property type="match status" value="1"/>
</dbReference>
<keyword evidence="2 8" id="KW-0436">Ligase</keyword>
<dbReference type="SMART" id="SM00946">
    <property type="entry name" value="ProRS-C_1"/>
    <property type="match status" value="1"/>
</dbReference>
<proteinExistence type="inferred from homology"/>
<comment type="domain">
    <text evidence="8">Consists of three domains: the N-terminal catalytic domain, the anticodon-binding domain and the C-terminal extension.</text>
</comment>
<dbReference type="InterPro" id="IPR002316">
    <property type="entry name" value="Pro-tRNA-ligase_IIa"/>
</dbReference>
<evidence type="ECO:0000256" key="4">
    <source>
        <dbReference type="ARBA" id="ARBA00022840"/>
    </source>
</evidence>
<dbReference type="SUPFAM" id="SSF64586">
    <property type="entry name" value="C-terminal domain of ProRS"/>
    <property type="match status" value="1"/>
</dbReference>
<keyword evidence="4 8" id="KW-0067">ATP-binding</keyword>
<dbReference type="InterPro" id="IPR017449">
    <property type="entry name" value="Pro-tRNA_synth_II"/>
</dbReference>
<dbReference type="HAMAP" id="MF_01571">
    <property type="entry name" value="Pro_tRNA_synth_type3"/>
    <property type="match status" value="1"/>
</dbReference>
<comment type="subunit">
    <text evidence="8">Homodimer.</text>
</comment>
<protein>
    <recommendedName>
        <fullName evidence="8">Proline--tRNA ligase</fullName>
        <ecNumber evidence="8">6.1.1.15</ecNumber>
    </recommendedName>
    <alternativeName>
        <fullName evidence="8">Prolyl-tRNA synthetase</fullName>
        <shortName evidence="8">ProRS</shortName>
    </alternativeName>
</protein>
<evidence type="ECO:0000256" key="7">
    <source>
        <dbReference type="ARBA" id="ARBA00047671"/>
    </source>
</evidence>
<dbReference type="PANTHER" id="PTHR43382:SF2">
    <property type="entry name" value="BIFUNCTIONAL GLUTAMATE_PROLINE--TRNA LIGASE"/>
    <property type="match status" value="1"/>
</dbReference>
<dbReference type="AlphaFoldDB" id="A0A831X7K6"/>
<evidence type="ECO:0000256" key="6">
    <source>
        <dbReference type="ARBA" id="ARBA00023146"/>
    </source>
</evidence>
<sequence>MTTERKFVEELIEQEDDFDRWYVEVVRKAELADDSPVRGTKVIRPYGFALWEHMQAELDRRIKETGVQNAYFPLFIPKSMFEREAEHIEGFAPEVAWVTRGGDKELEEPWAVRPTSEAIICPMFARWVQSYRDLPILINQWCSVVRWEERPRAFLRTLEFLWQEGHTVHATLEEAEERARLMLEVYRDFVETELALPVIPGQKTESEKFAGALRTYTIEAMMGGKHWALQSATSHNLGDHFGRVFEIQFLDAEGKRRYAFNTSWGLSHRTVGAMVMVHGDDRGLKLPPRVAPIQVVIVPIWRTDEERAKVEEAVERVRGLLRDRVRVHADLRDDKTPGWKFNDWDLKGVPVRLEIGPRDVAQEQVTLVRRDVLGQRQAVPVSGVGVAIAETLEDVQRSLFASAKRMLDEHTEDVTSYDRLKERVAANAGFSRAFWCGSAECEARVKAETRATIRCIPFDQPERIGACLVCGEAGRYRVIWARAY</sequence>
<comment type="similarity">
    <text evidence="8">Belongs to the class-II aminoacyl-tRNA synthetase family. ProS type 3 subfamily.</text>
</comment>
<dbReference type="GO" id="GO:0005737">
    <property type="term" value="C:cytoplasm"/>
    <property type="evidence" value="ECO:0007669"/>
    <property type="project" value="UniProtKB-SubCell"/>
</dbReference>
<comment type="subcellular location">
    <subcellularLocation>
        <location evidence="8">Cytoplasm</location>
    </subcellularLocation>
</comment>
<keyword evidence="5 8" id="KW-0648">Protein biosynthesis</keyword>
<dbReference type="SUPFAM" id="SSF55681">
    <property type="entry name" value="Class II aaRS and biotin synthetases"/>
    <property type="match status" value="1"/>
</dbReference>
<dbReference type="InterPro" id="IPR004154">
    <property type="entry name" value="Anticodon-bd"/>
</dbReference>
<gene>
    <name evidence="8" type="primary">proS</name>
    <name evidence="10" type="ORF">ENP34_02225</name>
</gene>
<dbReference type="Pfam" id="PF09180">
    <property type="entry name" value="ProRS-C_1"/>
    <property type="match status" value="1"/>
</dbReference>
<dbReference type="Pfam" id="PF00587">
    <property type="entry name" value="tRNA-synt_2b"/>
    <property type="match status" value="1"/>
</dbReference>
<dbReference type="GO" id="GO:0017101">
    <property type="term" value="C:aminoacyl-tRNA synthetase multienzyme complex"/>
    <property type="evidence" value="ECO:0007669"/>
    <property type="project" value="TreeGrafter"/>
</dbReference>
<dbReference type="CDD" id="cd00778">
    <property type="entry name" value="ProRS_core_arch_euk"/>
    <property type="match status" value="1"/>
</dbReference>
<name>A0A831X7K6_9BACT</name>
<dbReference type="SUPFAM" id="SSF52954">
    <property type="entry name" value="Class II aaRS ABD-related"/>
    <property type="match status" value="1"/>
</dbReference>
<dbReference type="Gene3D" id="3.40.50.800">
    <property type="entry name" value="Anticodon-binding domain"/>
    <property type="match status" value="1"/>
</dbReference>
<dbReference type="GO" id="GO:0004827">
    <property type="term" value="F:proline-tRNA ligase activity"/>
    <property type="evidence" value="ECO:0007669"/>
    <property type="project" value="UniProtKB-UniRule"/>
</dbReference>
<feature type="domain" description="Aminoacyl-transfer RNA synthetases class-II family profile" evidence="9">
    <location>
        <begin position="19"/>
        <end position="287"/>
    </location>
</feature>
<dbReference type="InterPro" id="IPR006195">
    <property type="entry name" value="aa-tRNA-synth_II"/>
</dbReference>
<evidence type="ECO:0000313" key="10">
    <source>
        <dbReference type="EMBL" id="HEG90250.1"/>
    </source>
</evidence>
<dbReference type="CDD" id="cd00862">
    <property type="entry name" value="ProRS_anticodon_zinc"/>
    <property type="match status" value="1"/>
</dbReference>
<comment type="function">
    <text evidence="8">Catalyzes the attachment of proline to tRNA(Pro) in a two-step reaction: proline is first activated by ATP to form Pro-AMP and then transferred to the acceptor end of tRNA(Pro).</text>
</comment>
<dbReference type="InterPro" id="IPR016061">
    <property type="entry name" value="Pro-tRNA_ligase_II_C"/>
</dbReference>
<evidence type="ECO:0000259" key="9">
    <source>
        <dbReference type="PROSITE" id="PS50862"/>
    </source>
</evidence>
<dbReference type="InterPro" id="IPR036621">
    <property type="entry name" value="Anticodon-bd_dom_sf"/>
</dbReference>
<accession>A0A831X7K6</accession>